<accession>A0A6M3L7M3</accession>
<keyword evidence="1" id="KW-0472">Membrane</keyword>
<reference evidence="2" key="1">
    <citation type="submission" date="2020-03" db="EMBL/GenBank/DDBJ databases">
        <title>The deep terrestrial virosphere.</title>
        <authorList>
            <person name="Holmfeldt K."/>
            <person name="Nilsson E."/>
            <person name="Simone D."/>
            <person name="Lopez-Fernandez M."/>
            <person name="Wu X."/>
            <person name="de Brujin I."/>
            <person name="Lundin D."/>
            <person name="Andersson A."/>
            <person name="Bertilsson S."/>
            <person name="Dopson M."/>
        </authorList>
    </citation>
    <scope>NUCLEOTIDE SEQUENCE</scope>
    <source>
        <strain evidence="2">MM415B02587</strain>
    </source>
</reference>
<sequence>MPDGIKPRTTEEAIWEIYEIAQKNHNELQEVRIVLLGVPHTDEDGLVGFVRRNSKRIDQNSSRINKLYVVLALIIGGGGYGGYELFKFLSG</sequence>
<protein>
    <submittedName>
        <fullName evidence="2">Uncharacterized protein</fullName>
    </submittedName>
</protein>
<keyword evidence="1" id="KW-0812">Transmembrane</keyword>
<name>A0A6M3L7M3_9ZZZZ</name>
<gene>
    <name evidence="2" type="ORF">MM415B02587_0012</name>
</gene>
<dbReference type="EMBL" id="MT142831">
    <property type="protein sequence ID" value="QJA89225.1"/>
    <property type="molecule type" value="Genomic_DNA"/>
</dbReference>
<organism evidence="2">
    <name type="scientific">viral metagenome</name>
    <dbReference type="NCBI Taxonomy" id="1070528"/>
    <lineage>
        <taxon>unclassified sequences</taxon>
        <taxon>metagenomes</taxon>
        <taxon>organismal metagenomes</taxon>
    </lineage>
</organism>
<evidence type="ECO:0000256" key="1">
    <source>
        <dbReference type="SAM" id="Phobius"/>
    </source>
</evidence>
<feature type="transmembrane region" description="Helical" evidence="1">
    <location>
        <begin position="64"/>
        <end position="83"/>
    </location>
</feature>
<dbReference type="AlphaFoldDB" id="A0A6M3L7M3"/>
<evidence type="ECO:0000313" key="2">
    <source>
        <dbReference type="EMBL" id="QJA89225.1"/>
    </source>
</evidence>
<proteinExistence type="predicted"/>
<keyword evidence="1" id="KW-1133">Transmembrane helix</keyword>